<sequence>MRKLILVASFFPMVLVVSGCPMLKKQGADAGSDAAVVDATAVVEDAAPAPAPAADAAVAPAPAPAAKNAASVARFPGETPIPNEATKVAAASASVRTTPKAGSVVATLAKGTEVNKIAEYQDCELVTFADPKDASSVLMGWVTKDAFTATATVTDAGTTAVDGGAKDAGGISDAGAAADAGKPATAAKCAAGQELVMGFGKDAMCKKKCASDKDCKNAAAGSCAVAATTTGKVARVCTNE</sequence>
<dbReference type="STRING" id="1391654.AKJ09_11188"/>
<dbReference type="PROSITE" id="PS51257">
    <property type="entry name" value="PROKAR_LIPOPROTEIN"/>
    <property type="match status" value="1"/>
</dbReference>
<gene>
    <name evidence="2" type="ORF">AKJ09_11188</name>
</gene>
<protein>
    <submittedName>
        <fullName evidence="2">Uncharacterized protein</fullName>
    </submittedName>
</protein>
<keyword evidence="1" id="KW-0732">Signal</keyword>
<organism evidence="2 3">
    <name type="scientific">Labilithrix luteola</name>
    <dbReference type="NCBI Taxonomy" id="1391654"/>
    <lineage>
        <taxon>Bacteria</taxon>
        <taxon>Pseudomonadati</taxon>
        <taxon>Myxococcota</taxon>
        <taxon>Polyangia</taxon>
        <taxon>Polyangiales</taxon>
        <taxon>Labilitrichaceae</taxon>
        <taxon>Labilithrix</taxon>
    </lineage>
</organism>
<feature type="signal peptide" evidence="1">
    <location>
        <begin position="1"/>
        <end position="19"/>
    </location>
</feature>
<dbReference type="EMBL" id="CP012333">
    <property type="protein sequence ID" value="AKV04525.1"/>
    <property type="molecule type" value="Genomic_DNA"/>
</dbReference>
<keyword evidence="3" id="KW-1185">Reference proteome</keyword>
<evidence type="ECO:0000313" key="3">
    <source>
        <dbReference type="Proteomes" id="UP000064967"/>
    </source>
</evidence>
<dbReference type="KEGG" id="llu:AKJ09_11188"/>
<reference evidence="2 3" key="1">
    <citation type="submission" date="2015-08" db="EMBL/GenBank/DDBJ databases">
        <authorList>
            <person name="Babu N.S."/>
            <person name="Beckwith C.J."/>
            <person name="Beseler K.G."/>
            <person name="Brison A."/>
            <person name="Carone J.V."/>
            <person name="Caskin T.P."/>
            <person name="Diamond M."/>
            <person name="Durham M.E."/>
            <person name="Foxe J.M."/>
            <person name="Go M."/>
            <person name="Henderson B.A."/>
            <person name="Jones I.B."/>
            <person name="McGettigan J.A."/>
            <person name="Micheletti S.J."/>
            <person name="Nasrallah M.E."/>
            <person name="Ortiz D."/>
            <person name="Piller C.R."/>
            <person name="Privatt S.R."/>
            <person name="Schneider S.L."/>
            <person name="Sharp S."/>
            <person name="Smith T.C."/>
            <person name="Stanton J.D."/>
            <person name="Ullery H.E."/>
            <person name="Wilson R.J."/>
            <person name="Serrano M.G."/>
            <person name="Buck G."/>
            <person name="Lee V."/>
            <person name="Wang Y."/>
            <person name="Carvalho R."/>
            <person name="Voegtly L."/>
            <person name="Shi R."/>
            <person name="Duckworth R."/>
            <person name="Johnson A."/>
            <person name="Loviza R."/>
            <person name="Walstead R."/>
            <person name="Shah Z."/>
            <person name="Kiflezghi M."/>
            <person name="Wade K."/>
            <person name="Ball S.L."/>
            <person name="Bradley K.W."/>
            <person name="Asai D.J."/>
            <person name="Bowman C.A."/>
            <person name="Russell D.A."/>
            <person name="Pope W.H."/>
            <person name="Jacobs-Sera D."/>
            <person name="Hendrix R.W."/>
            <person name="Hatfull G.F."/>
        </authorList>
    </citation>
    <scope>NUCLEOTIDE SEQUENCE [LARGE SCALE GENOMIC DNA]</scope>
    <source>
        <strain evidence="2 3">DSM 27648</strain>
    </source>
</reference>
<evidence type="ECO:0000256" key="1">
    <source>
        <dbReference type="SAM" id="SignalP"/>
    </source>
</evidence>
<proteinExistence type="predicted"/>
<feature type="chain" id="PRO_5005467405" evidence="1">
    <location>
        <begin position="20"/>
        <end position="240"/>
    </location>
</feature>
<accession>A0A0K1QGG2</accession>
<name>A0A0K1QGG2_9BACT</name>
<dbReference type="Proteomes" id="UP000064967">
    <property type="component" value="Chromosome"/>
</dbReference>
<dbReference type="RefSeq" id="WP_146655126.1">
    <property type="nucleotide sequence ID" value="NZ_CP012333.1"/>
</dbReference>
<dbReference type="AlphaFoldDB" id="A0A0K1QGG2"/>
<evidence type="ECO:0000313" key="2">
    <source>
        <dbReference type="EMBL" id="AKV04525.1"/>
    </source>
</evidence>